<dbReference type="eggNOG" id="ENOG50306GV">
    <property type="taxonomic scope" value="Bacteria"/>
</dbReference>
<dbReference type="InterPro" id="IPR025619">
    <property type="entry name" value="YlzJ"/>
</dbReference>
<organism evidence="1 2">
    <name type="scientific">Fictibacillus macauensis ZFHKF-1</name>
    <dbReference type="NCBI Taxonomy" id="1196324"/>
    <lineage>
        <taxon>Bacteria</taxon>
        <taxon>Bacillati</taxon>
        <taxon>Bacillota</taxon>
        <taxon>Bacilli</taxon>
        <taxon>Bacillales</taxon>
        <taxon>Fictibacillaceae</taxon>
        <taxon>Fictibacillus</taxon>
    </lineage>
</organism>
<reference evidence="1 2" key="1">
    <citation type="journal article" date="2012" name="J. Bacteriol.">
        <title>Genome of Bacillus macauensis ZFHKF-1, a Long-Chain-Forming Bacterium.</title>
        <authorList>
            <person name="Cai L."/>
            <person name="Zhang T."/>
        </authorList>
    </citation>
    <scope>NUCLEOTIDE SEQUENCE [LARGE SCALE GENOMIC DNA]</scope>
    <source>
        <strain evidence="1 2">ZFHKF-1</strain>
    </source>
</reference>
<dbReference type="EMBL" id="AKKV01000027">
    <property type="protein sequence ID" value="EIT85136.1"/>
    <property type="molecule type" value="Genomic_DNA"/>
</dbReference>
<comment type="caution">
    <text evidence="1">The sequence shown here is derived from an EMBL/GenBank/DDBJ whole genome shotgun (WGS) entry which is preliminary data.</text>
</comment>
<proteinExistence type="predicted"/>
<keyword evidence="2" id="KW-1185">Reference proteome</keyword>
<name>I8J068_9BACL</name>
<gene>
    <name evidence="1" type="ORF">A374_12590</name>
</gene>
<protein>
    <submittedName>
        <fullName evidence="1">Uncharacterized protein</fullName>
    </submittedName>
</protein>
<dbReference type="RefSeq" id="WP_007202596.1">
    <property type="nucleotide sequence ID" value="NZ_AKKV01000027.1"/>
</dbReference>
<dbReference type="AlphaFoldDB" id="I8J068"/>
<dbReference type="PATRIC" id="fig|1196324.3.peg.2576"/>
<dbReference type="Pfam" id="PF14035">
    <property type="entry name" value="YlzJ"/>
    <property type="match status" value="1"/>
</dbReference>
<evidence type="ECO:0000313" key="1">
    <source>
        <dbReference type="EMBL" id="EIT85136.1"/>
    </source>
</evidence>
<dbReference type="OrthoDB" id="1683573at2"/>
<dbReference type="STRING" id="1196324.A374_12590"/>
<sequence length="80" mass="9044">MILYTMMPHDVLFPADQTESKQQQEQWLTYKGVPVTVVQTSPDHYQIVRVMSTDPAHYLLSSCCPGTIISSSLSVSNRKE</sequence>
<accession>I8J068</accession>
<evidence type="ECO:0000313" key="2">
    <source>
        <dbReference type="Proteomes" id="UP000004080"/>
    </source>
</evidence>
<dbReference type="Proteomes" id="UP000004080">
    <property type="component" value="Unassembled WGS sequence"/>
</dbReference>